<evidence type="ECO:0000313" key="3">
    <source>
        <dbReference type="Proteomes" id="UP001412239"/>
    </source>
</evidence>
<feature type="region of interest" description="Disordered" evidence="1">
    <location>
        <begin position="240"/>
        <end position="313"/>
    </location>
</feature>
<dbReference type="AlphaFoldDB" id="A0A292Q157"/>
<protein>
    <recommendedName>
        <fullName evidence="4">PIN domain-containing protein</fullName>
    </recommendedName>
</protein>
<reference evidence="2" key="1">
    <citation type="submission" date="2015-10" db="EMBL/GenBank/DDBJ databases">
        <authorList>
            <person name="Regsiter A."/>
            <person name="william w."/>
        </authorList>
    </citation>
    <scope>NUCLEOTIDE SEQUENCE</scope>
    <source>
        <strain evidence="2">Montdore</strain>
    </source>
</reference>
<name>A0A292Q157_9PEZI</name>
<organism evidence="2 3">
    <name type="scientific">Tuber aestivum</name>
    <name type="common">summer truffle</name>
    <dbReference type="NCBI Taxonomy" id="59557"/>
    <lineage>
        <taxon>Eukaryota</taxon>
        <taxon>Fungi</taxon>
        <taxon>Dikarya</taxon>
        <taxon>Ascomycota</taxon>
        <taxon>Pezizomycotina</taxon>
        <taxon>Pezizomycetes</taxon>
        <taxon>Pezizales</taxon>
        <taxon>Tuberaceae</taxon>
        <taxon>Tuber</taxon>
    </lineage>
</organism>
<accession>A0A292Q157</accession>
<dbReference type="EMBL" id="LN890990">
    <property type="protein sequence ID" value="CUS12440.1"/>
    <property type="molecule type" value="Genomic_DNA"/>
</dbReference>
<dbReference type="Proteomes" id="UP001412239">
    <property type="component" value="Unassembled WGS sequence"/>
</dbReference>
<evidence type="ECO:0000256" key="1">
    <source>
        <dbReference type="SAM" id="MobiDB-lite"/>
    </source>
</evidence>
<evidence type="ECO:0000313" key="2">
    <source>
        <dbReference type="EMBL" id="CUS12440.1"/>
    </source>
</evidence>
<feature type="compositionally biased region" description="Gly residues" evidence="1">
    <location>
        <begin position="247"/>
        <end position="266"/>
    </location>
</feature>
<evidence type="ECO:0008006" key="4">
    <source>
        <dbReference type="Google" id="ProtNLM"/>
    </source>
</evidence>
<dbReference type="Gene3D" id="3.40.50.1010">
    <property type="entry name" value="5'-nuclease"/>
    <property type="match status" value="1"/>
</dbReference>
<keyword evidence="3" id="KW-1185">Reference proteome</keyword>
<proteinExistence type="predicted"/>
<sequence>MEPRGNPKLLERFAVARLQYTVNELQTKVDHDRNLVPPVRKVFHCVADESVLTAKIAGFKAWVSEGFITLAVPFCTLDALDDTKKGTDPKNVNSRETIRYLERCQVKPIRGAKVLSAGEMFANWMECEQFRLPENLAPSSSLPVAVDGSGGGLGAVPPPVWIQKILNSTLYKIHNSGERRSVSEDGVEDPVVLVTNYEELRNWAALFGVQAVDLATIEGMIDAESWDFQSRKQRYEALINPASPTGAGRGGRLGSFSKGGGRGGGRGGRRNSRTSEQPADPEYSRGNHSAASYTLRGPPPGGVARGRGRLWEP</sequence>
<gene>
    <name evidence="2" type="ORF">GSTUAT00003405001</name>
</gene>